<evidence type="ECO:0000256" key="9">
    <source>
        <dbReference type="ARBA" id="ARBA00022741"/>
    </source>
</evidence>
<dbReference type="Pfam" id="PF00925">
    <property type="entry name" value="GTP_cyclohydro2"/>
    <property type="match status" value="1"/>
</dbReference>
<dbReference type="CDD" id="cd00641">
    <property type="entry name" value="GTP_cyclohydro2"/>
    <property type="match status" value="1"/>
</dbReference>
<dbReference type="EC" id="3.5.4.25" evidence="19"/>
<dbReference type="GO" id="GO:0009231">
    <property type="term" value="P:riboflavin biosynthetic process"/>
    <property type="evidence" value="ECO:0007669"/>
    <property type="project" value="UniProtKB-UniRule"/>
</dbReference>
<feature type="binding site" evidence="19">
    <location>
        <position position="145"/>
    </location>
    <ligand>
        <name>Mg(2+)</name>
        <dbReference type="ChEBI" id="CHEBI:18420"/>
        <label>2</label>
    </ligand>
</feature>
<evidence type="ECO:0000256" key="11">
    <source>
        <dbReference type="ARBA" id="ARBA00022833"/>
    </source>
</evidence>
<dbReference type="Gene3D" id="3.90.870.10">
    <property type="entry name" value="DHBP synthase"/>
    <property type="match status" value="1"/>
</dbReference>
<comment type="cofactor">
    <cofactor evidence="2">
        <name>Mn(2+)</name>
        <dbReference type="ChEBI" id="CHEBI:29035"/>
    </cofactor>
</comment>
<feature type="binding site" evidence="19">
    <location>
        <position position="272"/>
    </location>
    <ligand>
        <name>Zn(2+)</name>
        <dbReference type="ChEBI" id="CHEBI:29105"/>
        <note>catalytic</note>
    </ligand>
</feature>
<dbReference type="OrthoDB" id="9793111at2"/>
<comment type="catalytic activity">
    <reaction evidence="1 19">
        <text>D-ribulose 5-phosphate = (2S)-2-hydroxy-3-oxobutyl phosphate + formate + H(+)</text>
        <dbReference type="Rhea" id="RHEA:18457"/>
        <dbReference type="ChEBI" id="CHEBI:15378"/>
        <dbReference type="ChEBI" id="CHEBI:15740"/>
        <dbReference type="ChEBI" id="CHEBI:58121"/>
        <dbReference type="ChEBI" id="CHEBI:58830"/>
        <dbReference type="EC" id="4.1.99.12"/>
    </reaction>
</comment>
<feature type="binding site" evidence="19">
    <location>
        <position position="354"/>
    </location>
    <ligand>
        <name>GTP</name>
        <dbReference type="ChEBI" id="CHEBI:37565"/>
    </ligand>
</feature>
<feature type="active site" description="Nucleophile; for GTP cyclohydrolase activity" evidence="19">
    <location>
        <position position="333"/>
    </location>
</feature>
<dbReference type="AlphaFoldDB" id="A0A161PE26"/>
<evidence type="ECO:0000313" key="21">
    <source>
        <dbReference type="EMBL" id="KYG30728.1"/>
    </source>
</evidence>
<dbReference type="GO" id="GO:0003935">
    <property type="term" value="F:GTP cyclohydrolase II activity"/>
    <property type="evidence" value="ECO:0007669"/>
    <property type="project" value="UniProtKB-UniRule"/>
</dbReference>
<evidence type="ECO:0000313" key="22">
    <source>
        <dbReference type="Proteomes" id="UP000075806"/>
    </source>
</evidence>
<dbReference type="GO" id="GO:0005829">
    <property type="term" value="C:cytosol"/>
    <property type="evidence" value="ECO:0007669"/>
    <property type="project" value="TreeGrafter"/>
</dbReference>
<dbReference type="InterPro" id="IPR000422">
    <property type="entry name" value="DHBP_synthase_RibB"/>
</dbReference>
<dbReference type="Pfam" id="PF00926">
    <property type="entry name" value="DHBP_synthase"/>
    <property type="match status" value="1"/>
</dbReference>
<organism evidence="21 22">
    <name type="scientific">Alkalihalobacillus trypoxylicola</name>
    <dbReference type="NCBI Taxonomy" id="519424"/>
    <lineage>
        <taxon>Bacteria</taxon>
        <taxon>Bacillati</taxon>
        <taxon>Bacillota</taxon>
        <taxon>Bacilli</taxon>
        <taxon>Bacillales</taxon>
        <taxon>Bacillaceae</taxon>
        <taxon>Alkalihalobacillus</taxon>
    </lineage>
</organism>
<evidence type="ECO:0000256" key="6">
    <source>
        <dbReference type="ARBA" id="ARBA00005520"/>
    </source>
</evidence>
<feature type="binding site" evidence="19">
    <location>
        <position position="270"/>
    </location>
    <ligand>
        <name>Zn(2+)</name>
        <dbReference type="ChEBI" id="CHEBI:29105"/>
        <note>catalytic</note>
    </ligand>
</feature>
<comment type="function">
    <text evidence="3 19">Catalyzes the conversion of D-ribulose 5-phosphate to formate and 3,4-dihydroxy-2-butanone 4-phosphate.</text>
</comment>
<dbReference type="InterPro" id="IPR032677">
    <property type="entry name" value="GTP_cyclohydro_II"/>
</dbReference>
<feature type="region of interest" description="DHBP synthase" evidence="19">
    <location>
        <begin position="1"/>
        <end position="203"/>
    </location>
</feature>
<reference evidence="21" key="1">
    <citation type="submission" date="2016-02" db="EMBL/GenBank/DDBJ databases">
        <title>Genome sequence of Bacillus trypoxylicola KCTC 13244(T).</title>
        <authorList>
            <person name="Jeong H."/>
            <person name="Park S.-H."/>
            <person name="Choi S.-K."/>
        </authorList>
    </citation>
    <scope>NUCLEOTIDE SEQUENCE [LARGE SCALE GENOMIC DNA]</scope>
    <source>
        <strain evidence="21">KCTC 13244</strain>
    </source>
</reference>
<keyword evidence="7 19" id="KW-0686">Riboflavin biosynthesis</keyword>
<proteinExistence type="inferred from homology"/>
<feature type="binding site" evidence="19">
    <location>
        <begin position="297"/>
        <end position="299"/>
    </location>
    <ligand>
        <name>GTP</name>
        <dbReference type="ChEBI" id="CHEBI:37565"/>
    </ligand>
</feature>
<comment type="cofactor">
    <cofactor evidence="19">
        <name>Zn(2+)</name>
        <dbReference type="ChEBI" id="CHEBI:29105"/>
    </cofactor>
    <text evidence="19">Binds 1 zinc ion per subunit.</text>
</comment>
<dbReference type="EMBL" id="LTAO01000016">
    <property type="protein sequence ID" value="KYG30728.1"/>
    <property type="molecule type" value="Genomic_DNA"/>
</dbReference>
<feature type="binding site" evidence="19">
    <location>
        <position position="31"/>
    </location>
    <ligand>
        <name>Mg(2+)</name>
        <dbReference type="ChEBI" id="CHEBI:18420"/>
        <label>2</label>
    </ligand>
</feature>
<evidence type="ECO:0000256" key="16">
    <source>
        <dbReference type="ARBA" id="ARBA00023268"/>
    </source>
</evidence>
<evidence type="ECO:0000256" key="5">
    <source>
        <dbReference type="ARBA" id="ARBA00004904"/>
    </source>
</evidence>
<dbReference type="FunFam" id="3.40.50.10990:FF:000001">
    <property type="entry name" value="Riboflavin biosynthesis protein RibBA"/>
    <property type="match status" value="1"/>
</dbReference>
<feature type="binding site" evidence="19">
    <location>
        <position position="31"/>
    </location>
    <ligand>
        <name>Mg(2+)</name>
        <dbReference type="ChEBI" id="CHEBI:18420"/>
        <label>1</label>
    </ligand>
</feature>
<feature type="binding site" evidence="19">
    <location>
        <position position="259"/>
    </location>
    <ligand>
        <name>Zn(2+)</name>
        <dbReference type="ChEBI" id="CHEBI:29105"/>
        <note>catalytic</note>
    </ligand>
</feature>
<comment type="caution">
    <text evidence="21">The sequence shown here is derived from an EMBL/GenBank/DDBJ whole genome shotgun (WGS) entry which is preliminary data.</text>
</comment>
<dbReference type="HAMAP" id="MF_00180">
    <property type="entry name" value="RibB"/>
    <property type="match status" value="1"/>
</dbReference>
<keyword evidence="13 19" id="KW-0342">GTP-binding</keyword>
<comment type="pathway">
    <text evidence="4 19">Cofactor biosynthesis; riboflavin biosynthesis; 5-amino-6-(D-ribitylamino)uracil from GTP: step 1/4.</text>
</comment>
<keyword evidence="8 19" id="KW-0479">Metal-binding</keyword>
<evidence type="ECO:0000256" key="14">
    <source>
        <dbReference type="ARBA" id="ARBA00023211"/>
    </source>
</evidence>
<keyword evidence="10 19" id="KW-0378">Hydrolase</keyword>
<dbReference type="Gene3D" id="3.40.50.10990">
    <property type="entry name" value="GTP cyclohydrolase II"/>
    <property type="match status" value="1"/>
</dbReference>
<dbReference type="GO" id="GO:0000287">
    <property type="term" value="F:magnesium ion binding"/>
    <property type="evidence" value="ECO:0007669"/>
    <property type="project" value="UniProtKB-UniRule"/>
</dbReference>
<dbReference type="GO" id="GO:0005525">
    <property type="term" value="F:GTP binding"/>
    <property type="evidence" value="ECO:0007669"/>
    <property type="project" value="UniProtKB-KW"/>
</dbReference>
<feature type="site" description="Essential for DHBP synthase activity" evidence="19">
    <location>
        <position position="128"/>
    </location>
</feature>
<dbReference type="EC" id="4.1.99.12" evidence="19"/>
<dbReference type="GO" id="GO:0008270">
    <property type="term" value="F:zinc ion binding"/>
    <property type="evidence" value="ECO:0007669"/>
    <property type="project" value="UniProtKB-UniRule"/>
</dbReference>
<evidence type="ECO:0000256" key="10">
    <source>
        <dbReference type="ARBA" id="ARBA00022801"/>
    </source>
</evidence>
<dbReference type="HAMAP" id="MF_00179">
    <property type="entry name" value="RibA"/>
    <property type="match status" value="1"/>
</dbReference>
<feature type="binding site" evidence="19">
    <location>
        <begin position="142"/>
        <end position="146"/>
    </location>
    <ligand>
        <name>D-ribulose 5-phosphate</name>
        <dbReference type="ChEBI" id="CHEBI:58121"/>
    </ligand>
</feature>
<evidence type="ECO:0000256" key="2">
    <source>
        <dbReference type="ARBA" id="ARBA00001936"/>
    </source>
</evidence>
<name>A0A161PE26_9BACI</name>
<feature type="binding site" evidence="19">
    <location>
        <position position="359"/>
    </location>
    <ligand>
        <name>GTP</name>
        <dbReference type="ChEBI" id="CHEBI:37565"/>
    </ligand>
</feature>
<dbReference type="NCBIfam" id="TIGR00505">
    <property type="entry name" value="ribA"/>
    <property type="match status" value="1"/>
</dbReference>
<feature type="active site" description="Proton acceptor; for GTP cyclohydrolase activity" evidence="19">
    <location>
        <position position="331"/>
    </location>
</feature>
<dbReference type="InterPro" id="IPR017945">
    <property type="entry name" value="DHBP_synth_RibB-like_a/b_dom"/>
</dbReference>
<dbReference type="GO" id="GO:0008686">
    <property type="term" value="F:3,4-dihydroxy-2-butanone-4-phosphate synthase activity"/>
    <property type="evidence" value="ECO:0007669"/>
    <property type="project" value="UniProtKB-UniRule"/>
</dbReference>
<evidence type="ECO:0000256" key="1">
    <source>
        <dbReference type="ARBA" id="ARBA00000141"/>
    </source>
</evidence>
<keyword evidence="12 19" id="KW-0460">Magnesium</keyword>
<dbReference type="HAMAP" id="MF_01283">
    <property type="entry name" value="RibBA"/>
    <property type="match status" value="1"/>
</dbReference>
<dbReference type="PANTHER" id="PTHR21327">
    <property type="entry name" value="GTP CYCLOHYDROLASE II-RELATED"/>
    <property type="match status" value="1"/>
</dbReference>
<dbReference type="NCBIfam" id="TIGR00506">
    <property type="entry name" value="ribB"/>
    <property type="match status" value="1"/>
</dbReference>
<evidence type="ECO:0000259" key="20">
    <source>
        <dbReference type="Pfam" id="PF00925"/>
    </source>
</evidence>
<feature type="binding site" evidence="19">
    <location>
        <begin position="30"/>
        <end position="31"/>
    </location>
    <ligand>
        <name>D-ribulose 5-phosphate</name>
        <dbReference type="ChEBI" id="CHEBI:58121"/>
    </ligand>
</feature>
<evidence type="ECO:0000256" key="4">
    <source>
        <dbReference type="ARBA" id="ARBA00004853"/>
    </source>
</evidence>
<dbReference type="InterPro" id="IPR000926">
    <property type="entry name" value="RibA"/>
</dbReference>
<evidence type="ECO:0000256" key="7">
    <source>
        <dbReference type="ARBA" id="ARBA00022619"/>
    </source>
</evidence>
<keyword evidence="22" id="KW-1185">Reference proteome</keyword>
<sequence>MEKESFHTIEEAIQSLQKGEVVIVCDDEDRENEGDFIALAEFATAEVINFMATYGRGLICTPITEERASELQLVPMVDVNTDPHGTAFTVSVDFETTTTGISAFERSETVLALVNEKVHKHQFKKPGHIFPLIGKKGGVLQRAGHTEAAIDLARLAGSKPAGVICEVMNEDGSMARVQQLRELANKFQLKMITIKDLIRYRHQKETLVKKEVEIQLPTALGQFRAVGYTNKIDQTESVALVKGVISPDTPTLVRVHSECLTGDVFGSHRCDCGPQLHAALTQIEEEGNGILLYMRQEGRGIGLMNKLKAYKLQEEGYDTVEANEKLGFPADLREYGIGAQILRDLGVKQMRLLTNNPRKITGLSGYGLTVTERVPIQLPHNKDNEKYLRTKTEKLGHFLKFNQ</sequence>
<dbReference type="SUPFAM" id="SSF55821">
    <property type="entry name" value="YrdC/RibB"/>
    <property type="match status" value="1"/>
</dbReference>
<gene>
    <name evidence="19" type="primary">ribBA</name>
    <name evidence="21" type="ORF">AZF04_19220</name>
</gene>
<feature type="domain" description="GTP cyclohydrolase II" evidence="20">
    <location>
        <begin position="210"/>
        <end position="375"/>
    </location>
</feature>
<dbReference type="InterPro" id="IPR036144">
    <property type="entry name" value="RibA-like_sf"/>
</dbReference>
<feature type="region of interest" description="GTP cyclohydrolase II" evidence="19">
    <location>
        <begin position="204"/>
        <end position="403"/>
    </location>
</feature>
<keyword evidence="11 19" id="KW-0862">Zinc</keyword>
<evidence type="ECO:0000256" key="12">
    <source>
        <dbReference type="ARBA" id="ARBA00022842"/>
    </source>
</evidence>
<dbReference type="FunFam" id="3.90.870.10:FF:000001">
    <property type="entry name" value="Riboflavin biosynthesis protein RibBA"/>
    <property type="match status" value="1"/>
</dbReference>
<dbReference type="PANTHER" id="PTHR21327:SF18">
    <property type="entry name" value="3,4-DIHYDROXY-2-BUTANONE 4-PHOSPHATE SYNTHASE"/>
    <property type="match status" value="1"/>
</dbReference>
<evidence type="ECO:0000256" key="15">
    <source>
        <dbReference type="ARBA" id="ARBA00023239"/>
    </source>
</evidence>
<dbReference type="NCBIfam" id="NF006803">
    <property type="entry name" value="PRK09311.1"/>
    <property type="match status" value="1"/>
</dbReference>
<comment type="similarity">
    <text evidence="19">In the C-terminal section; belongs to the GTP cyclohydrolase II family.</text>
</comment>
<feature type="site" description="Essential for DHBP synthase activity" evidence="19">
    <location>
        <position position="166"/>
    </location>
</feature>
<feature type="binding site" evidence="19">
    <location>
        <position position="319"/>
    </location>
    <ligand>
        <name>GTP</name>
        <dbReference type="ChEBI" id="CHEBI:37565"/>
    </ligand>
</feature>
<dbReference type="PIRSF" id="PIRSF001259">
    <property type="entry name" value="RibA"/>
    <property type="match status" value="1"/>
</dbReference>
<evidence type="ECO:0000256" key="19">
    <source>
        <dbReference type="HAMAP-Rule" id="MF_01283"/>
    </source>
</evidence>
<dbReference type="UniPathway" id="UPA00275">
    <property type="reaction ID" value="UER00399"/>
</dbReference>
<feature type="binding site" evidence="19">
    <location>
        <position position="275"/>
    </location>
    <ligand>
        <name>GTP</name>
        <dbReference type="ChEBI" id="CHEBI:37565"/>
    </ligand>
</feature>
<comment type="cofactor">
    <cofactor evidence="19">
        <name>Mg(2+)</name>
        <dbReference type="ChEBI" id="CHEBI:18420"/>
    </cofactor>
    <cofactor evidence="19">
        <name>Mn(2+)</name>
        <dbReference type="ChEBI" id="CHEBI:29035"/>
    </cofactor>
    <text evidence="19">Binds 2 divalent metal cations per subunit. Magnesium or manganese.</text>
</comment>
<evidence type="ECO:0000256" key="17">
    <source>
        <dbReference type="ARBA" id="ARBA00043932"/>
    </source>
</evidence>
<comment type="catalytic activity">
    <reaction evidence="18 19">
        <text>GTP + 4 H2O = 2,5-diamino-6-hydroxy-4-(5-phosphoribosylamino)-pyrimidine + formate + 2 phosphate + 3 H(+)</text>
        <dbReference type="Rhea" id="RHEA:23704"/>
        <dbReference type="ChEBI" id="CHEBI:15377"/>
        <dbReference type="ChEBI" id="CHEBI:15378"/>
        <dbReference type="ChEBI" id="CHEBI:15740"/>
        <dbReference type="ChEBI" id="CHEBI:37565"/>
        <dbReference type="ChEBI" id="CHEBI:43474"/>
        <dbReference type="ChEBI" id="CHEBI:58614"/>
        <dbReference type="EC" id="3.5.4.25"/>
    </reaction>
</comment>
<comment type="similarity">
    <text evidence="6 19">In the N-terminal section; belongs to the DHBP synthase family.</text>
</comment>
<feature type="binding site" evidence="19">
    <location>
        <begin position="254"/>
        <end position="258"/>
    </location>
    <ligand>
        <name>GTP</name>
        <dbReference type="ChEBI" id="CHEBI:37565"/>
    </ligand>
</feature>
<dbReference type="InterPro" id="IPR016299">
    <property type="entry name" value="Riboflavin_synth_RibBA"/>
</dbReference>
<dbReference type="STRING" id="519424.AZF04_19220"/>
<evidence type="ECO:0000256" key="13">
    <source>
        <dbReference type="ARBA" id="ARBA00023134"/>
    </source>
</evidence>
<evidence type="ECO:0000256" key="18">
    <source>
        <dbReference type="ARBA" id="ARBA00049295"/>
    </source>
</evidence>
<dbReference type="Proteomes" id="UP000075806">
    <property type="component" value="Unassembled WGS sequence"/>
</dbReference>
<keyword evidence="9 19" id="KW-0547">Nucleotide-binding</keyword>
<accession>A0A161PE26</accession>
<feature type="binding site" evidence="19">
    <location>
        <position position="166"/>
    </location>
    <ligand>
        <name>D-ribulose 5-phosphate</name>
        <dbReference type="ChEBI" id="CHEBI:58121"/>
    </ligand>
</feature>
<protein>
    <recommendedName>
        <fullName evidence="19">Riboflavin biosynthesis protein RibBA</fullName>
    </recommendedName>
    <domain>
        <recommendedName>
            <fullName evidence="19">3,4-dihydroxy-2-butanone 4-phosphate synthase</fullName>
            <shortName evidence="19">DHBP synthase</shortName>
            <ecNumber evidence="19">4.1.99.12</ecNumber>
        </recommendedName>
    </domain>
    <domain>
        <recommendedName>
            <fullName evidence="19">GTP cyclohydrolase-2</fullName>
            <ecNumber evidence="19">3.5.4.25</ecNumber>
        </recommendedName>
        <alternativeName>
            <fullName evidence="19">GTP cyclohydrolase II</fullName>
        </alternativeName>
    </domain>
</protein>
<keyword evidence="14 19" id="KW-0464">Manganese</keyword>
<keyword evidence="16 19" id="KW-0511">Multifunctional enzyme</keyword>
<dbReference type="GO" id="GO:0030145">
    <property type="term" value="F:manganese ion binding"/>
    <property type="evidence" value="ECO:0007669"/>
    <property type="project" value="UniProtKB-UniRule"/>
</dbReference>
<dbReference type="NCBIfam" id="NF001591">
    <property type="entry name" value="PRK00393.1"/>
    <property type="match status" value="1"/>
</dbReference>
<dbReference type="SUPFAM" id="SSF142695">
    <property type="entry name" value="RibA-like"/>
    <property type="match status" value="1"/>
</dbReference>
<keyword evidence="15 19" id="KW-0456">Lyase</keyword>
<comment type="pathway">
    <text evidence="5 19">Cofactor biosynthesis; riboflavin biosynthesis; 2-hydroxy-3-oxobutyl phosphate from D-ribulose 5-phosphate: step 1/1.</text>
</comment>
<evidence type="ECO:0000256" key="8">
    <source>
        <dbReference type="ARBA" id="ARBA00022723"/>
    </source>
</evidence>
<evidence type="ECO:0000256" key="3">
    <source>
        <dbReference type="ARBA" id="ARBA00002284"/>
    </source>
</evidence>
<comment type="function">
    <text evidence="17 19">Catalyzes the conversion of GTP to 2,5-diamino-6-ribosylamino-4(3H)-pyrimidinone 5'-phosphate (DARP), formate and pyrophosphate.</text>
</comment>
<dbReference type="RefSeq" id="WP_061948892.1">
    <property type="nucleotide sequence ID" value="NZ_LTAO01000016.1"/>
</dbReference>
<feature type="binding site" evidence="19">
    <location>
        <position position="35"/>
    </location>
    <ligand>
        <name>D-ribulose 5-phosphate</name>
        <dbReference type="ChEBI" id="CHEBI:58121"/>
    </ligand>
</feature>